<proteinExistence type="predicted"/>
<dbReference type="AlphaFoldDB" id="A0A8H3GDL0"/>
<evidence type="ECO:0000313" key="2">
    <source>
        <dbReference type="Proteomes" id="UP000663850"/>
    </source>
</evidence>
<dbReference type="EMBL" id="CAJMWZ010001960">
    <property type="protein sequence ID" value="CAE6445683.1"/>
    <property type="molecule type" value="Genomic_DNA"/>
</dbReference>
<comment type="caution">
    <text evidence="1">The sequence shown here is derived from an EMBL/GenBank/DDBJ whole genome shotgun (WGS) entry which is preliminary data.</text>
</comment>
<gene>
    <name evidence="1" type="ORF">RDB_LOCUS35420</name>
</gene>
<organism evidence="1 2">
    <name type="scientific">Rhizoctonia solani</name>
    <dbReference type="NCBI Taxonomy" id="456999"/>
    <lineage>
        <taxon>Eukaryota</taxon>
        <taxon>Fungi</taxon>
        <taxon>Dikarya</taxon>
        <taxon>Basidiomycota</taxon>
        <taxon>Agaricomycotina</taxon>
        <taxon>Agaricomycetes</taxon>
        <taxon>Cantharellales</taxon>
        <taxon>Ceratobasidiaceae</taxon>
        <taxon>Rhizoctonia</taxon>
    </lineage>
</organism>
<sequence>MIICPVHSQPYRLEPRTQKQIIEVLHDQDFPDLAGRIIIRIDPQDPTIARYALSSIFEFFEDLYTAVETKSELEKRFRHYAPEWWRINRYMLFTGYARFANPPADYHDHYTKCLKTWGLVSERLGIHGLVFNYQAVTCFNDRCALAYTCTCSGARFTCAECDSAFYCDDRWIGHLGTWPAIVRCAIHAYD</sequence>
<reference evidence="1" key="1">
    <citation type="submission" date="2021-01" db="EMBL/GenBank/DDBJ databases">
        <authorList>
            <person name="Kaushik A."/>
        </authorList>
    </citation>
    <scope>NUCLEOTIDE SEQUENCE</scope>
    <source>
        <strain evidence="1">Type strain: AG8-Rh-89/</strain>
    </source>
</reference>
<dbReference type="Proteomes" id="UP000663850">
    <property type="component" value="Unassembled WGS sequence"/>
</dbReference>
<name>A0A8H3GDL0_9AGAM</name>
<accession>A0A8H3GDL0</accession>
<evidence type="ECO:0000313" key="1">
    <source>
        <dbReference type="EMBL" id="CAE6445683.1"/>
    </source>
</evidence>
<protein>
    <submittedName>
        <fullName evidence="1">Uncharacterized protein</fullName>
    </submittedName>
</protein>